<dbReference type="PANTHER" id="PTHR24421:SF37">
    <property type="entry name" value="SENSOR HISTIDINE KINASE NARS"/>
    <property type="match status" value="1"/>
</dbReference>
<evidence type="ECO:0000256" key="6">
    <source>
        <dbReference type="ARBA" id="ARBA00022679"/>
    </source>
</evidence>
<keyword evidence="13 16" id="KW-0472">Membrane</keyword>
<comment type="catalytic activity">
    <reaction evidence="1">
        <text>ATP + protein L-histidine = ADP + protein N-phospho-L-histidine.</text>
        <dbReference type="EC" id="2.7.13.3"/>
    </reaction>
</comment>
<evidence type="ECO:0000256" key="3">
    <source>
        <dbReference type="ARBA" id="ARBA00012438"/>
    </source>
</evidence>
<sequence length="377" mass="42972">MKIFLGQGFSIFLTLLALAALLLYAVWGWPNDFMWWSLLENTYAQIPLGVWIIVVLAFISFSFSLNTLQKVRDQEKKIETGLRPLLEAETPVPKKKKYVYSKRLQVTANQLEQLILTQRKTLQRITNEKAEAQDKLIQERIIQERQRLARELHDSVSQQLFAASMLLSTMVEIEESKHGEAPKTLMQTEKIVQQAQLEMRALLLHLRPAALHDKTLKEGLEELLVELQQKVFFTIRYRLEEVSLPKGAEDHLFRIAQETLSNTLRHANATEVDILFVERDNLAIFRVQDNGVGFEITEGKNGSYGLQNVKERAVEIGATCKVVSVPSQGTIVEVKLPIEKKDEGTKLNLDKQRAIPENVASDSRKKEIENDSNIISG</sequence>
<feature type="transmembrane region" description="Helical" evidence="16">
    <location>
        <begin position="44"/>
        <end position="68"/>
    </location>
</feature>
<dbReference type="EMBL" id="VDGH01000006">
    <property type="protein sequence ID" value="TQR13123.1"/>
    <property type="molecule type" value="Genomic_DNA"/>
</dbReference>
<dbReference type="InterPro" id="IPR003594">
    <property type="entry name" value="HATPase_dom"/>
</dbReference>
<gene>
    <name evidence="18" type="ORF">FG382_11385</name>
</gene>
<comment type="subcellular location">
    <subcellularLocation>
        <location evidence="2">Cell membrane</location>
        <topology evidence="2">Multi-pass membrane protein</topology>
    </subcellularLocation>
</comment>
<dbReference type="Pfam" id="PF02518">
    <property type="entry name" value="HATPase_c"/>
    <property type="match status" value="1"/>
</dbReference>
<dbReference type="AlphaFoldDB" id="A0A544T6P3"/>
<dbReference type="Gene3D" id="1.20.5.1930">
    <property type="match status" value="1"/>
</dbReference>
<feature type="coiled-coil region" evidence="14">
    <location>
        <begin position="108"/>
        <end position="135"/>
    </location>
</feature>
<keyword evidence="7 16" id="KW-0812">Transmembrane</keyword>
<keyword evidence="11 16" id="KW-1133">Transmembrane helix</keyword>
<dbReference type="EC" id="2.7.13.3" evidence="3"/>
<evidence type="ECO:0000256" key="9">
    <source>
        <dbReference type="ARBA" id="ARBA00022777"/>
    </source>
</evidence>
<keyword evidence="14" id="KW-0175">Coiled coil</keyword>
<evidence type="ECO:0000313" key="18">
    <source>
        <dbReference type="EMBL" id="TQR13123.1"/>
    </source>
</evidence>
<reference evidence="18 19" key="1">
    <citation type="submission" date="2019-05" db="EMBL/GenBank/DDBJ databases">
        <title>Psychrobacillus vulpis sp. nov., a new species isolated from feces of a red fox that inhabits in The Tablas de Daimiel Natural Park, Albacete, Spain.</title>
        <authorList>
            <person name="Rodriguez M."/>
            <person name="Reina J.C."/>
            <person name="Bejar V."/>
            <person name="Llamas I."/>
        </authorList>
    </citation>
    <scope>NUCLEOTIDE SEQUENCE [LARGE SCALE GENOMIC DNA]</scope>
    <source>
        <strain evidence="18 19">NEAU-3TGS17</strain>
    </source>
</reference>
<feature type="region of interest" description="Disordered" evidence="15">
    <location>
        <begin position="352"/>
        <end position="377"/>
    </location>
</feature>
<dbReference type="OrthoDB" id="9795828at2"/>
<dbReference type="InterPro" id="IPR050482">
    <property type="entry name" value="Sensor_HK_TwoCompSys"/>
</dbReference>
<evidence type="ECO:0000256" key="10">
    <source>
        <dbReference type="ARBA" id="ARBA00022840"/>
    </source>
</evidence>
<dbReference type="PIRSF" id="PIRSF037431">
    <property type="entry name" value="STHK_LiaS"/>
    <property type="match status" value="1"/>
</dbReference>
<evidence type="ECO:0000256" key="15">
    <source>
        <dbReference type="SAM" id="MobiDB-lite"/>
    </source>
</evidence>
<dbReference type="InterPro" id="IPR011712">
    <property type="entry name" value="Sig_transdc_His_kin_sub3_dim/P"/>
</dbReference>
<keyword evidence="19" id="KW-1185">Reference proteome</keyword>
<protein>
    <recommendedName>
        <fullName evidence="3">histidine kinase</fullName>
        <ecNumber evidence="3">2.7.13.3</ecNumber>
    </recommendedName>
</protein>
<keyword evidence="9 18" id="KW-0418">Kinase</keyword>
<evidence type="ECO:0000256" key="12">
    <source>
        <dbReference type="ARBA" id="ARBA00023012"/>
    </source>
</evidence>
<evidence type="ECO:0000259" key="17">
    <source>
        <dbReference type="SMART" id="SM00387"/>
    </source>
</evidence>
<name>A0A544T6P3_9BACI</name>
<evidence type="ECO:0000256" key="11">
    <source>
        <dbReference type="ARBA" id="ARBA00022989"/>
    </source>
</evidence>
<keyword evidence="6" id="KW-0808">Transferase</keyword>
<evidence type="ECO:0000256" key="5">
    <source>
        <dbReference type="ARBA" id="ARBA00022553"/>
    </source>
</evidence>
<dbReference type="GO" id="GO:0046983">
    <property type="term" value="F:protein dimerization activity"/>
    <property type="evidence" value="ECO:0007669"/>
    <property type="project" value="InterPro"/>
</dbReference>
<organism evidence="18 19">
    <name type="scientific">Psychrobacillus lasiicapitis</name>
    <dbReference type="NCBI Taxonomy" id="1636719"/>
    <lineage>
        <taxon>Bacteria</taxon>
        <taxon>Bacillati</taxon>
        <taxon>Bacillota</taxon>
        <taxon>Bacilli</taxon>
        <taxon>Bacillales</taxon>
        <taxon>Bacillaceae</taxon>
        <taxon>Psychrobacillus</taxon>
    </lineage>
</organism>
<dbReference type="Pfam" id="PF07730">
    <property type="entry name" value="HisKA_3"/>
    <property type="match status" value="1"/>
</dbReference>
<comment type="caution">
    <text evidence="18">The sequence shown here is derived from an EMBL/GenBank/DDBJ whole genome shotgun (WGS) entry which is preliminary data.</text>
</comment>
<dbReference type="InterPro" id="IPR017202">
    <property type="entry name" value="LiaS/VraS"/>
</dbReference>
<dbReference type="GO" id="GO:0005524">
    <property type="term" value="F:ATP binding"/>
    <property type="evidence" value="ECO:0007669"/>
    <property type="project" value="UniProtKB-KW"/>
</dbReference>
<evidence type="ECO:0000256" key="16">
    <source>
        <dbReference type="SAM" id="Phobius"/>
    </source>
</evidence>
<proteinExistence type="predicted"/>
<evidence type="ECO:0000256" key="8">
    <source>
        <dbReference type="ARBA" id="ARBA00022741"/>
    </source>
</evidence>
<dbReference type="PANTHER" id="PTHR24421">
    <property type="entry name" value="NITRATE/NITRITE SENSOR PROTEIN NARX-RELATED"/>
    <property type="match status" value="1"/>
</dbReference>
<evidence type="ECO:0000256" key="14">
    <source>
        <dbReference type="SAM" id="Coils"/>
    </source>
</evidence>
<dbReference type="Proteomes" id="UP000317316">
    <property type="component" value="Unassembled WGS sequence"/>
</dbReference>
<keyword evidence="8" id="KW-0547">Nucleotide-binding</keyword>
<evidence type="ECO:0000313" key="19">
    <source>
        <dbReference type="Proteomes" id="UP000317316"/>
    </source>
</evidence>
<feature type="domain" description="Histidine kinase/HSP90-like ATPase" evidence="17">
    <location>
        <begin position="247"/>
        <end position="340"/>
    </location>
</feature>
<dbReference type="CDD" id="cd16917">
    <property type="entry name" value="HATPase_UhpB-NarQ-NarX-like"/>
    <property type="match status" value="1"/>
</dbReference>
<evidence type="ECO:0000256" key="7">
    <source>
        <dbReference type="ARBA" id="ARBA00022692"/>
    </source>
</evidence>
<dbReference type="SUPFAM" id="SSF55874">
    <property type="entry name" value="ATPase domain of HSP90 chaperone/DNA topoisomerase II/histidine kinase"/>
    <property type="match status" value="1"/>
</dbReference>
<evidence type="ECO:0000256" key="13">
    <source>
        <dbReference type="ARBA" id="ARBA00023136"/>
    </source>
</evidence>
<keyword evidence="4" id="KW-1003">Cell membrane</keyword>
<dbReference type="Gene3D" id="3.30.565.10">
    <property type="entry name" value="Histidine kinase-like ATPase, C-terminal domain"/>
    <property type="match status" value="1"/>
</dbReference>
<dbReference type="GO" id="GO:0000155">
    <property type="term" value="F:phosphorelay sensor kinase activity"/>
    <property type="evidence" value="ECO:0007669"/>
    <property type="project" value="InterPro"/>
</dbReference>
<dbReference type="SMART" id="SM00387">
    <property type="entry name" value="HATPase_c"/>
    <property type="match status" value="1"/>
</dbReference>
<evidence type="ECO:0000256" key="1">
    <source>
        <dbReference type="ARBA" id="ARBA00000085"/>
    </source>
</evidence>
<keyword evidence="5" id="KW-0597">Phosphoprotein</keyword>
<accession>A0A544T6P3</accession>
<keyword evidence="12" id="KW-0902">Two-component regulatory system</keyword>
<keyword evidence="10" id="KW-0067">ATP-binding</keyword>
<dbReference type="InterPro" id="IPR036890">
    <property type="entry name" value="HATPase_C_sf"/>
</dbReference>
<dbReference type="RefSeq" id="WP_142539004.1">
    <property type="nucleotide sequence ID" value="NZ_BMIE01000004.1"/>
</dbReference>
<evidence type="ECO:0000256" key="4">
    <source>
        <dbReference type="ARBA" id="ARBA00022475"/>
    </source>
</evidence>
<dbReference type="GO" id="GO:0005886">
    <property type="term" value="C:plasma membrane"/>
    <property type="evidence" value="ECO:0007669"/>
    <property type="project" value="UniProtKB-SubCell"/>
</dbReference>
<evidence type="ECO:0000256" key="2">
    <source>
        <dbReference type="ARBA" id="ARBA00004651"/>
    </source>
</evidence>